<gene>
    <name evidence="1" type="ordered locus">SBI_09725</name>
</gene>
<organism evidence="1 2">
    <name type="scientific">Streptomyces bingchenggensis (strain BCW-1)</name>
    <dbReference type="NCBI Taxonomy" id="749414"/>
    <lineage>
        <taxon>Bacteria</taxon>
        <taxon>Bacillati</taxon>
        <taxon>Actinomycetota</taxon>
        <taxon>Actinomycetes</taxon>
        <taxon>Kitasatosporales</taxon>
        <taxon>Streptomycetaceae</taxon>
        <taxon>Streptomyces</taxon>
    </lineage>
</organism>
<accession>D7CBG6</accession>
<dbReference type="STRING" id="749414.SBI_09725"/>
<sequence>MFIPVGACRLNIQAVPSPGGHDAAYAGSAPLCAALWWRAARREPAASAVRAESGSSAAAARSRA</sequence>
<dbReference type="AlphaFoldDB" id="D7CBG6"/>
<evidence type="ECO:0000313" key="1">
    <source>
        <dbReference type="EMBL" id="ADI12843.1"/>
    </source>
</evidence>
<name>D7CBG6_STRBB</name>
<dbReference type="KEGG" id="sbh:SBI_09725"/>
<evidence type="ECO:0000313" key="2">
    <source>
        <dbReference type="Proteomes" id="UP000000377"/>
    </source>
</evidence>
<proteinExistence type="predicted"/>
<dbReference type="Proteomes" id="UP000000377">
    <property type="component" value="Chromosome"/>
</dbReference>
<dbReference type="EMBL" id="CP002047">
    <property type="protein sequence ID" value="ADI12843.1"/>
    <property type="molecule type" value="Genomic_DNA"/>
</dbReference>
<reference evidence="1 2" key="1">
    <citation type="journal article" date="2010" name="J. Bacteriol.">
        <title>Genome sequence of the milbemycin-producing bacterium Streptomyces bingchenggensis.</title>
        <authorList>
            <person name="Wang X.J."/>
            <person name="Yan Y.J."/>
            <person name="Zhang B."/>
            <person name="An J."/>
            <person name="Wang J.J."/>
            <person name="Tian J."/>
            <person name="Jiang L."/>
            <person name="Chen Y.H."/>
            <person name="Huang S.X."/>
            <person name="Yin M."/>
            <person name="Zhang J."/>
            <person name="Gao A.L."/>
            <person name="Liu C.X."/>
            <person name="Zhu Z.X."/>
            <person name="Xiang W.S."/>
        </authorList>
    </citation>
    <scope>NUCLEOTIDE SEQUENCE [LARGE SCALE GENOMIC DNA]</scope>
    <source>
        <strain evidence="1 2">BCW-1</strain>
    </source>
</reference>
<dbReference type="HOGENOM" id="CLU_2865733_0_0_11"/>
<protein>
    <submittedName>
        <fullName evidence="1">Uncharacterized protein</fullName>
    </submittedName>
</protein>
<keyword evidence="2" id="KW-1185">Reference proteome</keyword>